<gene>
    <name evidence="1" type="ORF">CYFA0S_07e03147g</name>
</gene>
<proteinExistence type="predicted"/>
<accession>A0A061B1P0</accession>
<organism evidence="1">
    <name type="scientific">Cyberlindnera fabianii</name>
    <name type="common">Yeast</name>
    <name type="synonym">Hansenula fabianii</name>
    <dbReference type="NCBI Taxonomy" id="36022"/>
    <lineage>
        <taxon>Eukaryota</taxon>
        <taxon>Fungi</taxon>
        <taxon>Dikarya</taxon>
        <taxon>Ascomycota</taxon>
        <taxon>Saccharomycotina</taxon>
        <taxon>Saccharomycetes</taxon>
        <taxon>Phaffomycetales</taxon>
        <taxon>Phaffomycetaceae</taxon>
        <taxon>Cyberlindnera</taxon>
    </lineage>
</organism>
<evidence type="ECO:0000313" key="1">
    <source>
        <dbReference type="EMBL" id="CDR41525.1"/>
    </source>
</evidence>
<dbReference type="EMBL" id="LK052892">
    <property type="protein sequence ID" value="CDR41525.1"/>
    <property type="molecule type" value="Genomic_DNA"/>
</dbReference>
<protein>
    <submittedName>
        <fullName evidence="1">CYFA0S07e03147g1_1</fullName>
    </submittedName>
</protein>
<dbReference type="AlphaFoldDB" id="A0A061B1P0"/>
<dbReference type="VEuPathDB" id="FungiDB:BON22_3733"/>
<name>A0A061B1P0_CYBFA</name>
<reference evidence="1" key="1">
    <citation type="journal article" date="2014" name="Genome Announc.">
        <title>Genome sequence of the yeast Cyberlindnera fabianii (Hansenula fabianii).</title>
        <authorList>
            <person name="Freel K.C."/>
            <person name="Sarilar V."/>
            <person name="Neuveglise C."/>
            <person name="Devillers H."/>
            <person name="Friedrich A."/>
            <person name="Schacherer J."/>
        </authorList>
    </citation>
    <scope>NUCLEOTIDE SEQUENCE</scope>
    <source>
        <strain evidence="1">YJS4271</strain>
    </source>
</reference>
<sequence length="286" mass="32978">MLKTITTLTFRRSLTTESKRSKFTKGQLGRTPIPSIIPADSVALSSAYTQESNSLGKEYLSEQLNVSDDSHRSQGLQYDPSPPDSFKTYRQRYRGFDDKPTRLLTLSEILRARLHHQKEILAFIVTMTPHVAVSRPHEAFTETNYRLIRLWNKLGKSDRQRQKLYLMSSEMVKYQCTRSASASLKYHLKRTQGEYILFLRETKSPLACVLKTIQDALLYERCFKIWVNSLAEVSSSKAASKKLTRRMNRQIADEFLSMMKRLGKRDKLTLAEVLSGVIEKQQDTTI</sequence>